<sequence length="243" mass="27494">MENNNLKTAFRNLKKDRTFSLLNLFGLTLALICSITILLWIREQNSIDNFHENGDNLFIVYENMHVEGAINSSYRTQGILAGPLKDKIPEIQEASSVAWLKDEPDKATFELNHKQYQFETIYADSNYLKILRYPLVTGNPNAVLSSAESICISEDMARAVFGDAKKALGQVINYDGKKDLKITGVFKNLPKEASQRFDCIINWATFLQENDWAKDWGNVGTNTLVLLKKTADPKLTAKRSNIL</sequence>
<dbReference type="OrthoDB" id="1451596at2"/>
<gene>
    <name evidence="3" type="ORF">FSB73_03630</name>
</gene>
<dbReference type="PANTHER" id="PTHR30572">
    <property type="entry name" value="MEMBRANE COMPONENT OF TRANSPORTER-RELATED"/>
    <property type="match status" value="1"/>
</dbReference>
<evidence type="ECO:0000259" key="2">
    <source>
        <dbReference type="Pfam" id="PF12704"/>
    </source>
</evidence>
<feature type="domain" description="MacB-like periplasmic core" evidence="2">
    <location>
        <begin position="20"/>
        <end position="238"/>
    </location>
</feature>
<evidence type="ECO:0000313" key="3">
    <source>
        <dbReference type="EMBL" id="QEC70900.1"/>
    </source>
</evidence>
<dbReference type="GO" id="GO:0022857">
    <property type="term" value="F:transmembrane transporter activity"/>
    <property type="evidence" value="ECO:0007669"/>
    <property type="project" value="TreeGrafter"/>
</dbReference>
<dbReference type="GO" id="GO:0005886">
    <property type="term" value="C:plasma membrane"/>
    <property type="evidence" value="ECO:0007669"/>
    <property type="project" value="TreeGrafter"/>
</dbReference>
<feature type="transmembrane region" description="Helical" evidence="1">
    <location>
        <begin position="21"/>
        <end position="41"/>
    </location>
</feature>
<accession>A0A5B8VHF1</accession>
<dbReference type="EMBL" id="CP042434">
    <property type="protein sequence ID" value="QEC70900.1"/>
    <property type="molecule type" value="Genomic_DNA"/>
</dbReference>
<keyword evidence="1" id="KW-0472">Membrane</keyword>
<dbReference type="InterPro" id="IPR050250">
    <property type="entry name" value="Macrolide_Exporter_MacB"/>
</dbReference>
<keyword evidence="1" id="KW-0812">Transmembrane</keyword>
<reference evidence="3 4" key="1">
    <citation type="journal article" date="2017" name="Int. J. Syst. Evol. Microbiol.">
        <title>Arachidicoccus ginsenosidivorans sp. nov., with ginsenoside-converting activity isolated from ginseng cultivating soil.</title>
        <authorList>
            <person name="Siddiqi M.Z."/>
            <person name="Aslam Z."/>
            <person name="Im W.T."/>
        </authorList>
    </citation>
    <scope>NUCLEOTIDE SEQUENCE [LARGE SCALE GENOMIC DNA]</scope>
    <source>
        <strain evidence="3 4">Gsoil 809</strain>
    </source>
</reference>
<protein>
    <submittedName>
        <fullName evidence="3">ABC transporter permease</fullName>
    </submittedName>
</protein>
<keyword evidence="4" id="KW-1185">Reference proteome</keyword>
<evidence type="ECO:0000313" key="4">
    <source>
        <dbReference type="Proteomes" id="UP000321291"/>
    </source>
</evidence>
<dbReference type="Pfam" id="PF12704">
    <property type="entry name" value="MacB_PCD"/>
    <property type="match status" value="1"/>
</dbReference>
<dbReference type="PANTHER" id="PTHR30572:SF18">
    <property type="entry name" value="ABC-TYPE MACROLIDE FAMILY EXPORT SYSTEM PERMEASE COMPONENT 2"/>
    <property type="match status" value="1"/>
</dbReference>
<keyword evidence="1" id="KW-1133">Transmembrane helix</keyword>
<proteinExistence type="predicted"/>
<dbReference type="RefSeq" id="WP_146780160.1">
    <property type="nucleotide sequence ID" value="NZ_CP042434.1"/>
</dbReference>
<dbReference type="InterPro" id="IPR025857">
    <property type="entry name" value="MacB_PCD"/>
</dbReference>
<organism evidence="3 4">
    <name type="scientific">Arachidicoccus ginsenosidivorans</name>
    <dbReference type="NCBI Taxonomy" id="496057"/>
    <lineage>
        <taxon>Bacteria</taxon>
        <taxon>Pseudomonadati</taxon>
        <taxon>Bacteroidota</taxon>
        <taxon>Chitinophagia</taxon>
        <taxon>Chitinophagales</taxon>
        <taxon>Chitinophagaceae</taxon>
        <taxon>Arachidicoccus</taxon>
    </lineage>
</organism>
<name>A0A5B8VHF1_9BACT</name>
<dbReference type="Proteomes" id="UP000321291">
    <property type="component" value="Chromosome"/>
</dbReference>
<dbReference type="KEGG" id="agi:FSB73_03630"/>
<dbReference type="AlphaFoldDB" id="A0A5B8VHF1"/>
<evidence type="ECO:0000256" key="1">
    <source>
        <dbReference type="SAM" id="Phobius"/>
    </source>
</evidence>